<dbReference type="EMBL" id="NQIK02000005">
    <property type="protein sequence ID" value="KAF7570272.1"/>
    <property type="molecule type" value="Genomic_DNA"/>
</dbReference>
<organism evidence="1 2">
    <name type="scientific">Pyrenophora tritici-repentis</name>
    <dbReference type="NCBI Taxonomy" id="45151"/>
    <lineage>
        <taxon>Eukaryota</taxon>
        <taxon>Fungi</taxon>
        <taxon>Dikarya</taxon>
        <taxon>Ascomycota</taxon>
        <taxon>Pezizomycotina</taxon>
        <taxon>Dothideomycetes</taxon>
        <taxon>Pleosporomycetidae</taxon>
        <taxon>Pleosporales</taxon>
        <taxon>Pleosporineae</taxon>
        <taxon>Pleosporaceae</taxon>
        <taxon>Pyrenophora</taxon>
    </lineage>
</organism>
<comment type="caution">
    <text evidence="1">The sequence shown here is derived from an EMBL/GenBank/DDBJ whole genome shotgun (WGS) entry which is preliminary data.</text>
</comment>
<reference evidence="1" key="1">
    <citation type="journal article" date="2018" name="BMC Genomics">
        <title>Comparative genomics of the wheat fungal pathogen Pyrenophora tritici-repentis reveals chromosomal variations and genome plasticity.</title>
        <authorList>
            <person name="Moolhuijzen P."/>
            <person name="See P.T."/>
            <person name="Hane J.K."/>
            <person name="Shi G."/>
            <person name="Liu Z."/>
            <person name="Oliver R.P."/>
            <person name="Moffat C.S."/>
        </authorList>
    </citation>
    <scope>NUCLEOTIDE SEQUENCE [LARGE SCALE GENOMIC DNA]</scope>
    <source>
        <strain evidence="1">M4</strain>
    </source>
</reference>
<evidence type="ECO:0000313" key="2">
    <source>
        <dbReference type="Proteomes" id="UP000245464"/>
    </source>
</evidence>
<accession>A0A5M9L746</accession>
<dbReference type="GeneID" id="90956548"/>
<dbReference type="AlphaFoldDB" id="A0A5M9L746"/>
<name>A0A5M9L746_9PLEO</name>
<proteinExistence type="predicted"/>
<dbReference type="KEGG" id="ptrr:90956548"/>
<dbReference type="Proteomes" id="UP000245464">
    <property type="component" value="Chromosome 5"/>
</dbReference>
<evidence type="ECO:0000313" key="1">
    <source>
        <dbReference type="EMBL" id="KAF7570272.1"/>
    </source>
</evidence>
<protein>
    <submittedName>
        <fullName evidence="1">Uncharacterized protein</fullName>
    </submittedName>
</protein>
<gene>
    <name evidence="1" type="ORF">PtrM4_102740</name>
</gene>
<sequence length="48" mass="5333">MPFPRLGMVIIFAVVVSIRSRVFNVDICFEEAFDNSGIIQGDCGKDIL</sequence>
<dbReference type="RefSeq" id="XP_065961928.1">
    <property type="nucleotide sequence ID" value="XM_066107479.1"/>
</dbReference>